<sequence>MARTKLSELSYGEFQQLLVKSVMDQMDNTVEQSPLVYFPVVHDRVESFLFIHWKEVFENCSDLTVDEWFSSSCYDKFYNDVLVDFKSKNFETDTMHHGSQKEQNTMEPLT</sequence>
<evidence type="ECO:0000313" key="1">
    <source>
        <dbReference type="EMBL" id="SDO30051.1"/>
    </source>
</evidence>
<evidence type="ECO:0000313" key="2">
    <source>
        <dbReference type="Proteomes" id="UP000198778"/>
    </source>
</evidence>
<name>A0A1H0IG84_9BACI</name>
<accession>A0A1H0IG84</accession>
<proteinExistence type="predicted"/>
<dbReference type="OrthoDB" id="2891316at2"/>
<protein>
    <submittedName>
        <fullName evidence="1">Uncharacterized protein</fullName>
    </submittedName>
</protein>
<dbReference type="Proteomes" id="UP000198778">
    <property type="component" value="Unassembled WGS sequence"/>
</dbReference>
<dbReference type="AlphaFoldDB" id="A0A1H0IG84"/>
<keyword evidence="2" id="KW-1185">Reference proteome</keyword>
<gene>
    <name evidence="1" type="ORF">SAMN04488053_110119</name>
</gene>
<dbReference type="EMBL" id="FNIL01000010">
    <property type="protein sequence ID" value="SDO30051.1"/>
    <property type="molecule type" value="Genomic_DNA"/>
</dbReference>
<reference evidence="2" key="1">
    <citation type="submission" date="2016-10" db="EMBL/GenBank/DDBJ databases">
        <authorList>
            <person name="Varghese N."/>
            <person name="Submissions S."/>
        </authorList>
    </citation>
    <scope>NUCLEOTIDE SEQUENCE [LARGE SCALE GENOMIC DNA]</scope>
    <source>
        <strain evidence="2">CGMCC 1.10369</strain>
    </source>
</reference>
<organism evidence="1 2">
    <name type="scientific">Alkalicoccus daliensis</name>
    <dbReference type="NCBI Taxonomy" id="745820"/>
    <lineage>
        <taxon>Bacteria</taxon>
        <taxon>Bacillati</taxon>
        <taxon>Bacillota</taxon>
        <taxon>Bacilli</taxon>
        <taxon>Bacillales</taxon>
        <taxon>Bacillaceae</taxon>
        <taxon>Alkalicoccus</taxon>
    </lineage>
</organism>
<dbReference type="RefSeq" id="WP_090843605.1">
    <property type="nucleotide sequence ID" value="NZ_FNIL01000010.1"/>
</dbReference>